<keyword evidence="5 6" id="KW-0472">Membrane</keyword>
<sequence>MSHLLVEIYFGYALAIGITSNRMVGSIFKQTCFSRCYALVVNIATLVLTPPLLWESRNGFRGSHSYPKLILITFHVRYLVAYAVILYTVLSRGFRDRALEEVQPLLIKLMHEEKRNGRQRLRRSLLLPLYLKFFMAIYMCLTIWIFHFYSGPEINWKTIAKMIFLGNALNILEIVPMGYFLALWHIASGYDFVNQRLDAIMASTPVDLEELQNIWSLHAALTRTAIRVNKIYGLQMLANRIDNFIYGVINAYWGTFFTFDADTNFVWVVIGSVTYWIRCVDSYLIDHMSDLVMRYQSSPKHAWSERCWSGEINSYVTYVSSSKLQLRTCGLYQENRSLWFETISSILYYYIMLLQFHLVMRN</sequence>
<evidence type="ECO:0000256" key="6">
    <source>
        <dbReference type="RuleBase" id="RU363108"/>
    </source>
</evidence>
<feature type="transmembrane region" description="Helical" evidence="6">
    <location>
        <begin position="125"/>
        <end position="150"/>
    </location>
</feature>
<keyword evidence="2 6" id="KW-1003">Cell membrane</keyword>
<reference evidence="8" key="2">
    <citation type="submission" date="2025-08" db="UniProtKB">
        <authorList>
            <consortium name="RefSeq"/>
        </authorList>
    </citation>
    <scope>IDENTIFICATION</scope>
    <source>
        <strain evidence="8">MV-25-SWS-2005</strain>
        <tissue evidence="8">Whole body</tissue>
    </source>
</reference>
<accession>A0A6I8USX7</accession>
<feature type="transmembrane region" description="Helical" evidence="6">
    <location>
        <begin position="69"/>
        <end position="90"/>
    </location>
</feature>
<keyword evidence="6" id="KW-0807">Transducer</keyword>
<dbReference type="GO" id="GO:0007165">
    <property type="term" value="P:signal transduction"/>
    <property type="evidence" value="ECO:0007669"/>
    <property type="project" value="UniProtKB-KW"/>
</dbReference>
<comment type="similarity">
    <text evidence="6">Belongs to the insect chemoreceptor superfamily. Gustatory receptor (GR) family.</text>
</comment>
<feature type="transmembrane region" description="Helical" evidence="6">
    <location>
        <begin position="338"/>
        <end position="360"/>
    </location>
</feature>
<organism evidence="7 8">
    <name type="scientific">Drosophila pseudoobscura pseudoobscura</name>
    <name type="common">Fruit fly</name>
    <dbReference type="NCBI Taxonomy" id="46245"/>
    <lineage>
        <taxon>Eukaryota</taxon>
        <taxon>Metazoa</taxon>
        <taxon>Ecdysozoa</taxon>
        <taxon>Arthropoda</taxon>
        <taxon>Hexapoda</taxon>
        <taxon>Insecta</taxon>
        <taxon>Pterygota</taxon>
        <taxon>Neoptera</taxon>
        <taxon>Endopterygota</taxon>
        <taxon>Diptera</taxon>
        <taxon>Brachycera</taxon>
        <taxon>Muscomorpha</taxon>
        <taxon>Ephydroidea</taxon>
        <taxon>Drosophilidae</taxon>
        <taxon>Drosophila</taxon>
        <taxon>Sophophora</taxon>
    </lineage>
</organism>
<dbReference type="FunCoup" id="A0A6I8USX7">
    <property type="interactions" value="18"/>
</dbReference>
<dbReference type="GO" id="GO:0050909">
    <property type="term" value="P:sensory perception of taste"/>
    <property type="evidence" value="ECO:0007669"/>
    <property type="project" value="InterPro"/>
</dbReference>
<dbReference type="KEGG" id="dpo:4803733"/>
<dbReference type="GO" id="GO:0005886">
    <property type="term" value="C:plasma membrane"/>
    <property type="evidence" value="ECO:0007669"/>
    <property type="project" value="UniProtKB-SubCell"/>
</dbReference>
<comment type="subcellular location">
    <subcellularLocation>
        <location evidence="1 6">Cell membrane</location>
        <topology evidence="1 6">Multi-pass membrane protein</topology>
    </subcellularLocation>
</comment>
<keyword evidence="6 8" id="KW-0675">Receptor</keyword>
<comment type="caution">
    <text evidence="6">Lacks conserved residue(s) required for the propagation of feature annotation.</text>
</comment>
<evidence type="ECO:0000256" key="5">
    <source>
        <dbReference type="ARBA" id="ARBA00023136"/>
    </source>
</evidence>
<dbReference type="Proteomes" id="UP000001819">
    <property type="component" value="Chromosome 3"/>
</dbReference>
<proteinExistence type="inferred from homology"/>
<name>A0A6I8USX7_DROPS</name>
<keyword evidence="3 6" id="KW-0812">Transmembrane</keyword>
<keyword evidence="7" id="KW-1185">Reference proteome</keyword>
<evidence type="ECO:0000256" key="3">
    <source>
        <dbReference type="ARBA" id="ARBA00022692"/>
    </source>
</evidence>
<dbReference type="Pfam" id="PF08395">
    <property type="entry name" value="7tm_7"/>
    <property type="match status" value="1"/>
</dbReference>
<dbReference type="InParanoid" id="A0A6I8USX7"/>
<dbReference type="RefSeq" id="XP_001360402.4">
    <property type="nucleotide sequence ID" value="XM_001360365.4"/>
</dbReference>
<dbReference type="InterPro" id="IPR013604">
    <property type="entry name" value="7TM_chemorcpt"/>
</dbReference>
<evidence type="ECO:0000256" key="4">
    <source>
        <dbReference type="ARBA" id="ARBA00022989"/>
    </source>
</evidence>
<evidence type="ECO:0000256" key="2">
    <source>
        <dbReference type="ARBA" id="ARBA00022475"/>
    </source>
</evidence>
<evidence type="ECO:0000313" key="7">
    <source>
        <dbReference type="Proteomes" id="UP000001819"/>
    </source>
</evidence>
<keyword evidence="4 6" id="KW-1133">Transmembrane helix</keyword>
<protein>
    <recommendedName>
        <fullName evidence="6">Gustatory receptor</fullName>
    </recommendedName>
</protein>
<evidence type="ECO:0000313" key="8">
    <source>
        <dbReference type="RefSeq" id="XP_001360402.4"/>
    </source>
</evidence>
<feature type="transmembrane region" description="Helical" evidence="6">
    <location>
        <begin position="6"/>
        <end position="24"/>
    </location>
</feature>
<reference evidence="7" key="1">
    <citation type="submission" date="2024-06" db="UniProtKB">
        <authorList>
            <consortium name="RefSeq"/>
        </authorList>
    </citation>
    <scope>NUCLEOTIDE SEQUENCE [LARGE SCALE GENOMIC DNA]</scope>
    <source>
        <strain evidence="7">MV2-25</strain>
    </source>
</reference>
<comment type="function">
    <text evidence="6">Gustatory receptor which mediates acceptance or avoidance behavior, depending on its substrates.</text>
</comment>
<evidence type="ECO:0000256" key="1">
    <source>
        <dbReference type="ARBA" id="ARBA00004651"/>
    </source>
</evidence>
<feature type="transmembrane region" description="Helical" evidence="6">
    <location>
        <begin position="36"/>
        <end position="54"/>
    </location>
</feature>
<gene>
    <name evidence="8" type="primary">Gr59b</name>
</gene>
<dbReference type="AlphaFoldDB" id="A0A6I8USX7"/>
<feature type="transmembrane region" description="Helical" evidence="6">
    <location>
        <begin position="162"/>
        <end position="187"/>
    </location>
</feature>